<organism evidence="6 7">
    <name type="scientific">Nocardia jiangsuensis</name>
    <dbReference type="NCBI Taxonomy" id="1691563"/>
    <lineage>
        <taxon>Bacteria</taxon>
        <taxon>Bacillati</taxon>
        <taxon>Actinomycetota</taxon>
        <taxon>Actinomycetes</taxon>
        <taxon>Mycobacteriales</taxon>
        <taxon>Nocardiaceae</taxon>
        <taxon>Nocardia</taxon>
    </lineage>
</organism>
<comment type="similarity">
    <text evidence="2">Belongs to the bacterial solute-binding protein 8 family.</text>
</comment>
<keyword evidence="7" id="KW-1185">Reference proteome</keyword>
<evidence type="ECO:0000256" key="2">
    <source>
        <dbReference type="ARBA" id="ARBA00008814"/>
    </source>
</evidence>
<dbReference type="InterPro" id="IPR002491">
    <property type="entry name" value="ABC_transptr_periplasmic_BD"/>
</dbReference>
<comment type="subcellular location">
    <subcellularLocation>
        <location evidence="1">Cell envelope</location>
    </subcellularLocation>
</comment>
<name>A0ABV8DWL5_9NOCA</name>
<evidence type="ECO:0000313" key="7">
    <source>
        <dbReference type="Proteomes" id="UP001595696"/>
    </source>
</evidence>
<dbReference type="InterPro" id="IPR051313">
    <property type="entry name" value="Bact_iron-sidero_bind"/>
</dbReference>
<proteinExistence type="inferred from homology"/>
<comment type="caution">
    <text evidence="6">The sequence shown here is derived from an EMBL/GenBank/DDBJ whole genome shotgun (WGS) entry which is preliminary data.</text>
</comment>
<dbReference type="PANTHER" id="PTHR30532:SF24">
    <property type="entry name" value="FERRIC ENTEROBACTIN-BINDING PERIPLASMIC PROTEIN FEPB"/>
    <property type="match status" value="1"/>
</dbReference>
<dbReference type="SUPFAM" id="SSF53807">
    <property type="entry name" value="Helical backbone' metal receptor"/>
    <property type="match status" value="1"/>
</dbReference>
<dbReference type="PROSITE" id="PS50983">
    <property type="entry name" value="FE_B12_PBP"/>
    <property type="match status" value="1"/>
</dbReference>
<reference evidence="7" key="1">
    <citation type="journal article" date="2019" name="Int. J. Syst. Evol. Microbiol.">
        <title>The Global Catalogue of Microorganisms (GCM) 10K type strain sequencing project: providing services to taxonomists for standard genome sequencing and annotation.</title>
        <authorList>
            <consortium name="The Broad Institute Genomics Platform"/>
            <consortium name="The Broad Institute Genome Sequencing Center for Infectious Disease"/>
            <person name="Wu L."/>
            <person name="Ma J."/>
        </authorList>
    </citation>
    <scope>NUCLEOTIDE SEQUENCE [LARGE SCALE GENOMIC DNA]</scope>
    <source>
        <strain evidence="7">CGMCC 4.7330</strain>
    </source>
</reference>
<accession>A0ABV8DWL5</accession>
<dbReference type="PANTHER" id="PTHR30532">
    <property type="entry name" value="IRON III DICITRATE-BINDING PERIPLASMIC PROTEIN"/>
    <property type="match status" value="1"/>
</dbReference>
<evidence type="ECO:0000256" key="3">
    <source>
        <dbReference type="ARBA" id="ARBA00022448"/>
    </source>
</evidence>
<keyword evidence="3" id="KW-0813">Transport</keyword>
<protein>
    <submittedName>
        <fullName evidence="6">ABC transporter substrate-binding protein</fullName>
    </submittedName>
</protein>
<dbReference type="RefSeq" id="WP_378614284.1">
    <property type="nucleotide sequence ID" value="NZ_JBHSAX010000017.1"/>
</dbReference>
<dbReference type="EMBL" id="JBHSAX010000017">
    <property type="protein sequence ID" value="MFC3964530.1"/>
    <property type="molecule type" value="Genomic_DNA"/>
</dbReference>
<dbReference type="PROSITE" id="PS51257">
    <property type="entry name" value="PROKAR_LIPOPROTEIN"/>
    <property type="match status" value="1"/>
</dbReference>
<evidence type="ECO:0000256" key="4">
    <source>
        <dbReference type="ARBA" id="ARBA00022729"/>
    </source>
</evidence>
<gene>
    <name evidence="6" type="ORF">ACFO0B_21315</name>
</gene>
<evidence type="ECO:0000259" key="5">
    <source>
        <dbReference type="PROSITE" id="PS50983"/>
    </source>
</evidence>
<dbReference type="Pfam" id="PF01497">
    <property type="entry name" value="Peripla_BP_2"/>
    <property type="match status" value="1"/>
</dbReference>
<evidence type="ECO:0000313" key="6">
    <source>
        <dbReference type="EMBL" id="MFC3964530.1"/>
    </source>
</evidence>
<keyword evidence="4" id="KW-0732">Signal</keyword>
<dbReference type="Gene3D" id="3.40.50.1980">
    <property type="entry name" value="Nitrogenase molybdenum iron protein domain"/>
    <property type="match status" value="2"/>
</dbReference>
<sequence length="306" mass="31876">MRIAVLVVAVLLLAGCQLPERQADGAVRVPHALGETVLERTPVRVVALGAQWTDAALAMGVAPVGRLTDVAGPAVPWQPTAGASTGVDPAQPLDRQVKDLRPDLVLLEGALGSPSTYLEMTAIAPTVPELYAAPAGRWRDQVRALGAALREPDEADEVIAAVDRRLDRFAAQPGGVRGRTVAVAWLAGPGQLIVSVDPAAPALEIFTRLGMRLPDALPALPADQGRVVLPVDRLAELNADVLVIGHSPGTGLDAVALPGYGELSAARNGTAVLLTPVELAGLEYPTALSVPYLLDRIEPALRKAAR</sequence>
<feature type="domain" description="Fe/B12 periplasmic-binding" evidence="5">
    <location>
        <begin position="44"/>
        <end position="305"/>
    </location>
</feature>
<dbReference type="Proteomes" id="UP001595696">
    <property type="component" value="Unassembled WGS sequence"/>
</dbReference>
<evidence type="ECO:0000256" key="1">
    <source>
        <dbReference type="ARBA" id="ARBA00004196"/>
    </source>
</evidence>